<dbReference type="InterPro" id="IPR021354">
    <property type="entry name" value="DUF2975"/>
</dbReference>
<keyword evidence="1" id="KW-0472">Membrane</keyword>
<keyword evidence="3" id="KW-1185">Reference proteome</keyword>
<reference evidence="2 3" key="1">
    <citation type="submission" date="2018-09" db="EMBL/GenBank/DDBJ databases">
        <authorList>
            <person name="Postec A."/>
        </authorList>
    </citation>
    <scope>NUCLEOTIDE SEQUENCE [LARGE SCALE GENOMIC DNA]</scope>
    <source>
        <strain evidence="2">70B-A</strain>
    </source>
</reference>
<dbReference type="OrthoDB" id="9791568at2"/>
<keyword evidence="1" id="KW-1133">Transmembrane helix</keyword>
<keyword evidence="1" id="KW-0812">Transmembrane</keyword>
<dbReference type="EMBL" id="LR130778">
    <property type="protein sequence ID" value="VDN47454.1"/>
    <property type="molecule type" value="Genomic_DNA"/>
</dbReference>
<feature type="transmembrane region" description="Helical" evidence="1">
    <location>
        <begin position="120"/>
        <end position="139"/>
    </location>
</feature>
<dbReference type="RefSeq" id="WP_125136765.1">
    <property type="nucleotide sequence ID" value="NZ_LR130778.1"/>
</dbReference>
<feature type="transmembrane region" description="Helical" evidence="1">
    <location>
        <begin position="92"/>
        <end position="114"/>
    </location>
</feature>
<organism evidence="2 3">
    <name type="scientific">Petrocella atlantisensis</name>
    <dbReference type="NCBI Taxonomy" id="2173034"/>
    <lineage>
        <taxon>Bacteria</taxon>
        <taxon>Bacillati</taxon>
        <taxon>Bacillota</taxon>
        <taxon>Clostridia</taxon>
        <taxon>Lachnospirales</taxon>
        <taxon>Vallitaleaceae</taxon>
        <taxon>Petrocella</taxon>
    </lineage>
</organism>
<gene>
    <name evidence="2" type="ORF">PATL70BA_1568</name>
</gene>
<proteinExistence type="predicted"/>
<evidence type="ECO:0008006" key="4">
    <source>
        <dbReference type="Google" id="ProtNLM"/>
    </source>
</evidence>
<dbReference type="Proteomes" id="UP000279029">
    <property type="component" value="Chromosome"/>
</dbReference>
<dbReference type="KEGG" id="cbar:PATL70BA_1568"/>
<accession>A0A3P7NW78</accession>
<dbReference type="Pfam" id="PF11188">
    <property type="entry name" value="DUF2975"/>
    <property type="match status" value="1"/>
</dbReference>
<evidence type="ECO:0000256" key="1">
    <source>
        <dbReference type="SAM" id="Phobius"/>
    </source>
</evidence>
<evidence type="ECO:0000313" key="2">
    <source>
        <dbReference type="EMBL" id="VDN47454.1"/>
    </source>
</evidence>
<evidence type="ECO:0000313" key="3">
    <source>
        <dbReference type="Proteomes" id="UP000279029"/>
    </source>
</evidence>
<protein>
    <recommendedName>
        <fullName evidence="4">DUF2975 domain-containing protein</fullName>
    </recommendedName>
</protein>
<feature type="transmembrane region" description="Helical" evidence="1">
    <location>
        <begin position="52"/>
        <end position="71"/>
    </location>
</feature>
<dbReference type="AlphaFoldDB" id="A0A3P7NW78"/>
<feature type="transmembrane region" description="Helical" evidence="1">
    <location>
        <begin position="12"/>
        <end position="32"/>
    </location>
</feature>
<name>A0A3P7NW78_9FIRM</name>
<sequence length="153" mass="17456">MKKRVWLPRILSVLMVLLMVVAVISLIFLPWIVADYINYAFAFTGITFVRNYFLGVLYASGLLALAVLYELRRIFDSCVANTPFIMRNVTSLKRIGVSAFIIGIIFTTKAIFFFTFLTLIVIFVFALAALFCFVLADVFEEAIHYKNENDLTI</sequence>